<name>A0A1B3BBB3_9GAMM</name>
<dbReference type="RefSeq" id="WP_068991705.1">
    <property type="nucleotide sequence ID" value="NZ_CP012418.1"/>
</dbReference>
<dbReference type="Proteomes" id="UP000094147">
    <property type="component" value="Chromosome"/>
</dbReference>
<sequence>MNNQQGFTLIIALAFLAILAMLGVTLMSSGVISQKTASVKEQDAVAFHAAETANGSYKSSYHYGSEHLFNTAENAYWQDLSAPRFGYTRCVDDKGRLVQCDAMPRLESDQLVKAKVEAFYHNCETAALKCLGNSWDNQGLGCHSFQMIGEGHLDVSKDDVADTREARTHVEEWVTIVRSCNKSL</sequence>
<evidence type="ECO:0000313" key="2">
    <source>
        <dbReference type="Proteomes" id="UP000094147"/>
    </source>
</evidence>
<organism evidence="1 2">
    <name type="scientific">Kangiella sediminilitoris</name>
    <dbReference type="NCBI Taxonomy" id="1144748"/>
    <lineage>
        <taxon>Bacteria</taxon>
        <taxon>Pseudomonadati</taxon>
        <taxon>Pseudomonadota</taxon>
        <taxon>Gammaproteobacteria</taxon>
        <taxon>Kangiellales</taxon>
        <taxon>Kangiellaceae</taxon>
        <taxon>Kangiella</taxon>
    </lineage>
</organism>
<evidence type="ECO:0008006" key="3">
    <source>
        <dbReference type="Google" id="ProtNLM"/>
    </source>
</evidence>
<dbReference type="STRING" id="1144748.KS2013_1376"/>
<keyword evidence="2" id="KW-1185">Reference proteome</keyword>
<evidence type="ECO:0000313" key="1">
    <source>
        <dbReference type="EMBL" id="AOE50088.1"/>
    </source>
</evidence>
<protein>
    <recommendedName>
        <fullName evidence="3">Type 4 fimbrial biogenesis protein PilX N-terminal domain-containing protein</fullName>
    </recommendedName>
</protein>
<dbReference type="KEGG" id="ksd:KS2013_1376"/>
<dbReference type="AlphaFoldDB" id="A0A1B3BBB3"/>
<proteinExistence type="predicted"/>
<dbReference type="EMBL" id="CP012418">
    <property type="protein sequence ID" value="AOE50088.1"/>
    <property type="molecule type" value="Genomic_DNA"/>
</dbReference>
<gene>
    <name evidence="1" type="ORF">KS2013_1376</name>
</gene>
<dbReference type="OrthoDB" id="6193722at2"/>
<accession>A0A1B3BBB3</accession>
<reference evidence="2" key="1">
    <citation type="submission" date="2015-08" db="EMBL/GenBank/DDBJ databases">
        <authorList>
            <person name="Kim K.M."/>
        </authorList>
    </citation>
    <scope>NUCLEOTIDE SEQUENCE [LARGE SCALE GENOMIC DNA]</scope>
    <source>
        <strain evidence="2">KCTC 23892</strain>
    </source>
</reference>